<evidence type="ECO:0000256" key="1">
    <source>
        <dbReference type="ARBA" id="ARBA00044755"/>
    </source>
</evidence>
<dbReference type="Pfam" id="PF04519">
    <property type="entry name" value="Bactofilin"/>
    <property type="match status" value="1"/>
</dbReference>
<proteinExistence type="inferred from homology"/>
<dbReference type="InterPro" id="IPR007607">
    <property type="entry name" value="BacA/B"/>
</dbReference>
<dbReference type="InParanoid" id="F5Y716"/>
<name>F5Y716_LEAAZ</name>
<dbReference type="OrthoDB" id="360546at2"/>
<dbReference type="PANTHER" id="PTHR35024:SF4">
    <property type="entry name" value="POLYMER-FORMING CYTOSKELETAL PROTEIN"/>
    <property type="match status" value="1"/>
</dbReference>
<organism evidence="2 3">
    <name type="scientific">Leadbettera azotonutricia (strain ATCC BAA-888 / DSM 13862 / ZAS-9)</name>
    <name type="common">Treponema azotonutricium</name>
    <dbReference type="NCBI Taxonomy" id="545695"/>
    <lineage>
        <taxon>Bacteria</taxon>
        <taxon>Pseudomonadati</taxon>
        <taxon>Spirochaetota</taxon>
        <taxon>Spirochaetia</taxon>
        <taxon>Spirochaetales</taxon>
        <taxon>Breznakiellaceae</taxon>
        <taxon>Leadbettera</taxon>
    </lineage>
</organism>
<evidence type="ECO:0000313" key="2">
    <source>
        <dbReference type="EMBL" id="AEF82746.1"/>
    </source>
</evidence>
<reference evidence="2 3" key="2">
    <citation type="journal article" date="2011" name="ISME J.">
        <title>RNA-seq reveals cooperative metabolic interactions between two termite-gut spirochete species in co-culture.</title>
        <authorList>
            <person name="Rosenthal A.Z."/>
            <person name="Matson E.G."/>
            <person name="Eldar A."/>
            <person name="Leadbetter J.R."/>
        </authorList>
    </citation>
    <scope>NUCLEOTIDE SEQUENCE [LARGE SCALE GENOMIC DNA]</scope>
    <source>
        <strain evidence="3">ATCC BAA-888 / DSM 13862 / ZAS-9</strain>
    </source>
</reference>
<dbReference type="AlphaFoldDB" id="F5Y716"/>
<sequence length="121" mass="13291">MTDVHNDVLEDEDFDTILAQDIEFHGVLNFEKPFLIRGRLSGDIIARGLLVVDEEAVVEANINASKVIIRGSVKGDVTASEKVEVTITGKLSGNVTAPEIFMETGCLFNGRCNMTERNPRI</sequence>
<dbReference type="EMBL" id="CP001841">
    <property type="protein sequence ID" value="AEF82746.1"/>
    <property type="molecule type" value="Genomic_DNA"/>
</dbReference>
<dbReference type="STRING" id="545695.TREAZ_1181"/>
<reference evidence="3" key="1">
    <citation type="submission" date="2009-12" db="EMBL/GenBank/DDBJ databases">
        <title>Complete sequence of Treponema azotonutricium strain ZAS-9.</title>
        <authorList>
            <person name="Tetu S.G."/>
            <person name="Matson E."/>
            <person name="Ren Q."/>
            <person name="Seshadri R."/>
            <person name="Elbourne L."/>
            <person name="Hassan K.A."/>
            <person name="Durkin A."/>
            <person name="Radune D."/>
            <person name="Mohamoud Y."/>
            <person name="Shay R."/>
            <person name="Jin S."/>
            <person name="Zhang X."/>
            <person name="Lucey K."/>
            <person name="Ballor N.R."/>
            <person name="Ottesen E."/>
            <person name="Rosenthal R."/>
            <person name="Allen A."/>
            <person name="Leadbetter J.R."/>
            <person name="Paulsen I.T."/>
        </authorList>
    </citation>
    <scope>NUCLEOTIDE SEQUENCE [LARGE SCALE GENOMIC DNA]</scope>
    <source>
        <strain evidence="3">ATCC BAA-888 / DSM 13862 / ZAS-9</strain>
    </source>
</reference>
<evidence type="ECO:0000313" key="3">
    <source>
        <dbReference type="Proteomes" id="UP000009222"/>
    </source>
</evidence>
<gene>
    <name evidence="2" type="ordered locus">TREAZ_1181</name>
</gene>
<dbReference type="KEGG" id="taz:TREAZ_1181"/>
<evidence type="ECO:0008006" key="4">
    <source>
        <dbReference type="Google" id="ProtNLM"/>
    </source>
</evidence>
<dbReference type="RefSeq" id="WP_015710812.1">
    <property type="nucleotide sequence ID" value="NC_015577.1"/>
</dbReference>
<comment type="similarity">
    <text evidence="1">Belongs to the bactofilin family.</text>
</comment>
<protein>
    <recommendedName>
        <fullName evidence="4">Polymer-forming cytoskeletal protein</fullName>
    </recommendedName>
</protein>
<dbReference type="PANTHER" id="PTHR35024">
    <property type="entry name" value="HYPOTHETICAL CYTOSOLIC PROTEIN"/>
    <property type="match status" value="1"/>
</dbReference>
<dbReference type="Proteomes" id="UP000009222">
    <property type="component" value="Chromosome"/>
</dbReference>
<accession>F5Y716</accession>
<dbReference type="HOGENOM" id="CLU_072799_4_2_12"/>
<keyword evidence="3" id="KW-1185">Reference proteome</keyword>
<dbReference type="eggNOG" id="COG1664">
    <property type="taxonomic scope" value="Bacteria"/>
</dbReference>